<keyword evidence="4" id="KW-1185">Reference proteome</keyword>
<dbReference type="OrthoDB" id="10261408at2759"/>
<dbReference type="AlphaFoldDB" id="A0A165NRR1"/>
<dbReference type="EMBL" id="KV425628">
    <property type="protein sequence ID" value="KZT20008.1"/>
    <property type="molecule type" value="Genomic_DNA"/>
</dbReference>
<evidence type="ECO:0000313" key="4">
    <source>
        <dbReference type="Proteomes" id="UP000076761"/>
    </source>
</evidence>
<proteinExistence type="predicted"/>
<dbReference type="InParanoid" id="A0A165NRR1"/>
<sequence length="503" mass="56462">MFKFNIVKRIKGLATRKDATPVTSATSKEPAVHKYPSMIRRLFTKRSKSNLLSLPVATPTVIIVIPAPTPVLPNPDIATSGSPGIDLSYHTSPTLLPSVVMPNTAVAEVFKAPSAPATAATCLTVDKSKTLYDDKAHYVRTLIGAKKEMDSYRARAERAESELERVKTELDALRLQATGREILDKERARIRALRRNVEGERELLRHERVVLEKCNRAIERKKKALVRGRTYVEQTRALLAREKTVVERARKALVHEKASTERARALLVREKTVISKTKKSLVEEMASTEREKALLVLEKTVIEEAKKSLAEEKASTERVRSLIHRERLVVEKTRKALVQERRDLGAVQAALTESAEELEKLYHDCLEPFEESKGVFREVGWQVRNCKALTRCPMYGDEGSEEDPAFDLMAEKREKLLARREIRRRRAISGDDRLTPLPMFKSRSHRTKEKYTRIASQTSVSSGHSTLTDTGSVVSAATSTDCDTPPASPTAGCFKISKQNAWT</sequence>
<accession>A0A165NRR1</accession>
<feature type="compositionally biased region" description="Polar residues" evidence="2">
    <location>
        <begin position="454"/>
        <end position="470"/>
    </location>
</feature>
<organism evidence="3 4">
    <name type="scientific">Neolentinus lepideus HHB14362 ss-1</name>
    <dbReference type="NCBI Taxonomy" id="1314782"/>
    <lineage>
        <taxon>Eukaryota</taxon>
        <taxon>Fungi</taxon>
        <taxon>Dikarya</taxon>
        <taxon>Basidiomycota</taxon>
        <taxon>Agaricomycotina</taxon>
        <taxon>Agaricomycetes</taxon>
        <taxon>Gloeophyllales</taxon>
        <taxon>Gloeophyllaceae</taxon>
        <taxon>Neolentinus</taxon>
    </lineage>
</organism>
<dbReference type="Proteomes" id="UP000076761">
    <property type="component" value="Unassembled WGS sequence"/>
</dbReference>
<evidence type="ECO:0000313" key="3">
    <source>
        <dbReference type="EMBL" id="KZT20008.1"/>
    </source>
</evidence>
<feature type="coiled-coil region" evidence="1">
    <location>
        <begin position="142"/>
        <end position="203"/>
    </location>
</feature>
<gene>
    <name evidence="3" type="ORF">NEOLEDRAFT_1172768</name>
</gene>
<keyword evidence="1" id="KW-0175">Coiled coil</keyword>
<evidence type="ECO:0000256" key="2">
    <source>
        <dbReference type="SAM" id="MobiDB-lite"/>
    </source>
</evidence>
<name>A0A165NRR1_9AGAM</name>
<dbReference type="STRING" id="1314782.A0A165NRR1"/>
<protein>
    <submittedName>
        <fullName evidence="3">Uncharacterized protein</fullName>
    </submittedName>
</protein>
<evidence type="ECO:0000256" key="1">
    <source>
        <dbReference type="SAM" id="Coils"/>
    </source>
</evidence>
<feature type="region of interest" description="Disordered" evidence="2">
    <location>
        <begin position="434"/>
        <end position="470"/>
    </location>
</feature>
<reference evidence="3 4" key="1">
    <citation type="journal article" date="2016" name="Mol. Biol. Evol.">
        <title>Comparative Genomics of Early-Diverging Mushroom-Forming Fungi Provides Insights into the Origins of Lignocellulose Decay Capabilities.</title>
        <authorList>
            <person name="Nagy L.G."/>
            <person name="Riley R."/>
            <person name="Tritt A."/>
            <person name="Adam C."/>
            <person name="Daum C."/>
            <person name="Floudas D."/>
            <person name="Sun H."/>
            <person name="Yadav J.S."/>
            <person name="Pangilinan J."/>
            <person name="Larsson K.H."/>
            <person name="Matsuura K."/>
            <person name="Barry K."/>
            <person name="Labutti K."/>
            <person name="Kuo R."/>
            <person name="Ohm R.A."/>
            <person name="Bhattacharya S.S."/>
            <person name="Shirouzu T."/>
            <person name="Yoshinaga Y."/>
            <person name="Martin F.M."/>
            <person name="Grigoriev I.V."/>
            <person name="Hibbett D.S."/>
        </authorList>
    </citation>
    <scope>NUCLEOTIDE SEQUENCE [LARGE SCALE GENOMIC DNA]</scope>
    <source>
        <strain evidence="3 4">HHB14362 ss-1</strain>
    </source>
</reference>